<evidence type="ECO:0000256" key="1">
    <source>
        <dbReference type="ARBA" id="ARBA00004651"/>
    </source>
</evidence>
<protein>
    <submittedName>
        <fullName evidence="8">Flagellar biosynthetic protein FliQ</fullName>
    </submittedName>
</protein>
<evidence type="ECO:0000256" key="6">
    <source>
        <dbReference type="ARBA" id="ARBA00023136"/>
    </source>
</evidence>
<evidence type="ECO:0000256" key="5">
    <source>
        <dbReference type="ARBA" id="ARBA00022989"/>
    </source>
</evidence>
<comment type="similarity">
    <text evidence="2">Belongs to the FliQ/MopD/SpaQ family.</text>
</comment>
<evidence type="ECO:0000313" key="9">
    <source>
        <dbReference type="Proteomes" id="UP001557465"/>
    </source>
</evidence>
<organism evidence="8 9">
    <name type="scientific">Thioclava arctica</name>
    <dbReference type="NCBI Taxonomy" id="3238301"/>
    <lineage>
        <taxon>Bacteria</taxon>
        <taxon>Pseudomonadati</taxon>
        <taxon>Pseudomonadota</taxon>
        <taxon>Alphaproteobacteria</taxon>
        <taxon>Rhodobacterales</taxon>
        <taxon>Paracoccaceae</taxon>
        <taxon>Thioclava</taxon>
    </lineage>
</organism>
<keyword evidence="3" id="KW-1003">Cell membrane</keyword>
<dbReference type="InterPro" id="IPR002191">
    <property type="entry name" value="Bac_export_3"/>
</dbReference>
<evidence type="ECO:0000256" key="7">
    <source>
        <dbReference type="SAM" id="Phobius"/>
    </source>
</evidence>
<evidence type="ECO:0000256" key="3">
    <source>
        <dbReference type="ARBA" id="ARBA00022475"/>
    </source>
</evidence>
<feature type="transmembrane region" description="Helical" evidence="7">
    <location>
        <begin position="53"/>
        <end position="74"/>
    </location>
</feature>
<comment type="subcellular location">
    <subcellularLocation>
        <location evidence="1">Cell membrane</location>
        <topology evidence="1">Multi-pass membrane protein</topology>
    </subcellularLocation>
</comment>
<keyword evidence="5 7" id="KW-1133">Transmembrane helix</keyword>
<name>A0ABV3TQK0_9RHOB</name>
<keyword evidence="6 7" id="KW-0472">Membrane</keyword>
<keyword evidence="8" id="KW-0969">Cilium</keyword>
<dbReference type="Pfam" id="PF01313">
    <property type="entry name" value="Bac_export_3"/>
    <property type="match status" value="1"/>
</dbReference>
<comment type="caution">
    <text evidence="8">The sequence shown here is derived from an EMBL/GenBank/DDBJ whole genome shotgun (WGS) entry which is preliminary data.</text>
</comment>
<dbReference type="RefSeq" id="WP_295529742.1">
    <property type="nucleotide sequence ID" value="NZ_JBFRYC010000014.1"/>
</dbReference>
<feature type="transmembrane region" description="Helical" evidence="7">
    <location>
        <begin position="20"/>
        <end position="41"/>
    </location>
</feature>
<proteinExistence type="inferred from homology"/>
<keyword evidence="4 7" id="KW-0812">Transmembrane</keyword>
<keyword evidence="8" id="KW-0966">Cell projection</keyword>
<dbReference type="Proteomes" id="UP001557465">
    <property type="component" value="Unassembled WGS sequence"/>
</dbReference>
<accession>A0ABV3TQK0</accession>
<evidence type="ECO:0000256" key="4">
    <source>
        <dbReference type="ARBA" id="ARBA00022692"/>
    </source>
</evidence>
<sequence length="97" mass="10119">MSGASKNVVPLELLHHALITLAYALTPLIAGIVLVGILIAVVQGALQIEDGALAMGAKLTIVLVFASSSGMLIYETLTHLAHAWIAAIPSLVAQDWH</sequence>
<reference evidence="8 9" key="1">
    <citation type="journal article" date="2011" name="Int. J. Syst. Evol. Microbiol.">
        <title>Zhongshania antarctica gen. nov., sp. nov. and Zhongshania guokunii sp. nov., gammaproteobacteria respectively isolated from coastal attached (fast) ice and surface seawater of the Antarctic.</title>
        <authorList>
            <person name="Li H.J."/>
            <person name="Zhang X.Y."/>
            <person name="Chen C.X."/>
            <person name="Zhang Y.J."/>
            <person name="Gao Z.M."/>
            <person name="Yu Y."/>
            <person name="Chen X.L."/>
            <person name="Chen B."/>
            <person name="Zhang Y.Z."/>
        </authorList>
    </citation>
    <scope>NUCLEOTIDE SEQUENCE [LARGE SCALE GENOMIC DNA]</scope>
    <source>
        <strain evidence="8 9">15-R06ZXC-3</strain>
    </source>
</reference>
<keyword evidence="9" id="KW-1185">Reference proteome</keyword>
<evidence type="ECO:0000313" key="8">
    <source>
        <dbReference type="EMBL" id="MEX1663268.1"/>
    </source>
</evidence>
<evidence type="ECO:0000256" key="2">
    <source>
        <dbReference type="ARBA" id="ARBA00006156"/>
    </source>
</evidence>
<dbReference type="EMBL" id="JBFRYC010000014">
    <property type="protein sequence ID" value="MEX1663268.1"/>
    <property type="molecule type" value="Genomic_DNA"/>
</dbReference>
<gene>
    <name evidence="8" type="ORF">AB4874_16770</name>
</gene>
<keyword evidence="8" id="KW-0282">Flagellum</keyword>